<dbReference type="eggNOG" id="COG1100">
    <property type="taxonomic scope" value="Bacteria"/>
</dbReference>
<feature type="domain" description="Putative endonuclease Z1" evidence="1">
    <location>
        <begin position="411"/>
        <end position="635"/>
    </location>
</feature>
<organism evidence="2 3">
    <name type="scientific">Oceanobacillus iheyensis (strain DSM 14371 / CIP 107618 / JCM 11309 / KCTC 3954 / HTE831)</name>
    <dbReference type="NCBI Taxonomy" id="221109"/>
    <lineage>
        <taxon>Bacteria</taxon>
        <taxon>Bacillati</taxon>
        <taxon>Bacillota</taxon>
        <taxon>Bacilli</taxon>
        <taxon>Bacillales</taxon>
        <taxon>Bacillaceae</taxon>
        <taxon>Oceanobacillus</taxon>
    </lineage>
</organism>
<dbReference type="STRING" id="221109.gene:10732365"/>
<evidence type="ECO:0000313" key="2">
    <source>
        <dbReference type="EMBL" id="BAC12131.1"/>
    </source>
</evidence>
<reference evidence="2 3" key="2">
    <citation type="journal article" date="2002" name="Nucleic Acids Res.">
        <title>Genome sequence of Oceanobacillus iheyensis isolated from the Iheya Ridge and its unexpected adaptive capabilities to extreme environments.</title>
        <authorList>
            <person name="Takami H."/>
            <person name="Takaki Y."/>
            <person name="Uchiyama I."/>
        </authorList>
    </citation>
    <scope>NUCLEOTIDE SEQUENCE [LARGE SCALE GENOMIC DNA]</scope>
    <source>
        <strain evidence="3">DSM 14371 / CIP 107618 / JCM 11309 / KCTC 3954 / HTE831</strain>
    </source>
</reference>
<gene>
    <name evidence="2" type="ordered locus">OB0175</name>
</gene>
<dbReference type="RefSeq" id="WP_011064576.1">
    <property type="nucleotide sequence ID" value="NC_004193.1"/>
</dbReference>
<dbReference type="Pfam" id="PF10593">
    <property type="entry name" value="Z1"/>
    <property type="match status" value="1"/>
</dbReference>
<dbReference type="Proteomes" id="UP000000822">
    <property type="component" value="Chromosome"/>
</dbReference>
<protein>
    <submittedName>
        <fullName evidence="2">Endonuclease</fullName>
    </submittedName>
</protein>
<proteinExistence type="predicted"/>
<evidence type="ECO:0000313" key="3">
    <source>
        <dbReference type="Proteomes" id="UP000000822"/>
    </source>
</evidence>
<keyword evidence="2" id="KW-0378">Hydrolase</keyword>
<keyword evidence="3" id="KW-1185">Reference proteome</keyword>
<dbReference type="GO" id="GO:0004519">
    <property type="term" value="F:endonuclease activity"/>
    <property type="evidence" value="ECO:0007669"/>
    <property type="project" value="UniProtKB-KW"/>
</dbReference>
<keyword evidence="2" id="KW-0540">Nuclease</keyword>
<dbReference type="KEGG" id="oih:OB0175"/>
<dbReference type="InterPro" id="IPR027417">
    <property type="entry name" value="P-loop_NTPase"/>
</dbReference>
<dbReference type="AlphaFoldDB" id="Q8ETT1"/>
<dbReference type="HOGENOM" id="CLU_007800_1_0_9"/>
<evidence type="ECO:0000259" key="1">
    <source>
        <dbReference type="Pfam" id="PF10593"/>
    </source>
</evidence>
<dbReference type="PhylomeDB" id="Q8ETT1"/>
<dbReference type="EMBL" id="BA000028">
    <property type="protein sequence ID" value="BAC12131.1"/>
    <property type="molecule type" value="Genomic_DNA"/>
</dbReference>
<dbReference type="InterPro" id="IPR018310">
    <property type="entry name" value="Put_endonuclease_Z1-dom"/>
</dbReference>
<reference evidence="2 3" key="1">
    <citation type="journal article" date="2001" name="FEMS Microbiol. Lett.">
        <title>Oceanobacillus iheyensis gen. nov., sp. nov., a deep-sea extremely halotolerant and alkaliphilic species isolated from a depth of 1050 m on the Iheya Ridge.</title>
        <authorList>
            <person name="Lu J."/>
            <person name="Nogi Y."/>
            <person name="Takami H."/>
        </authorList>
    </citation>
    <scope>NUCLEOTIDE SEQUENCE [LARGE SCALE GENOMIC DNA]</scope>
    <source>
        <strain evidence="3">DSM 14371 / CIP 107618 / JCM 11309 / KCTC 3954 / HTE831</strain>
    </source>
</reference>
<sequence length="880" mass="101811">MERNSYQDIKNFIYKKLQEVDGVLPQGKIGSEITNTRELINNLGVDIFAKILSVNSLSNLSDSDWNRMNRELETYFDVQMEQGVLVQGEEQQKRDNTWWTSKYKQESKSYYWNRYKEFMKQSLPTDVVKGIGEDTDVVMNNLENPKVESFSRYGMVVGHVQSGKTANYSALLCKAADAGYKFIVVIAGGINNLRNQTQERLNESFVGRDERVPVGVGKLGNLKKELLPISLTTKEQDFNKRDANKNAQGLNFDNIRSPIILVIKKHTRTLTNVIDWLKSQYGKEIPRHAMLLIDDESDYASINTKDEDSPTSINKKIRELLYLFKKRAYVAYTATPYANIFIDHVADHDKVGRDIFPDDFIYSLEAPTNYFGAEKIFLNSNTKYLVEINDCENHIPIKHKKDFDLYSLPESLHDAIRLFIINIGIRSLRGQGNKHNSMLVHATRFTRVHQQISTFIEDYLSDLTAGVVAYGKLKDSHKYSLYIKTLKETFETRLPNSEFAWVEVIDRIVETIETVIIREVHQNTKVHLEYRDDSVTNAIVIGGTSLARGFTLEGLSVSYFYRNTVFYDTLMQMGRWFGYRTDYEDLCRIYMTPTMFENFGLIIEATTDLMDDLKRMSIAKMTPRDFGLSIIHHPDSGLQVTARNKQKNSKDIYFEMKLDGKLKETSWLHKDPRIIQENLVAIREIVRYLEQNKKTEMIGQSNYDYLWRNIDKSHVLRFLNSFKVVYTDPFGIQTRMPIDFIKDYVRDIDSLWDIALYSGSTNNIFKEGNVSINRQKRGVEIKDTYYEIQNRQVSSGTSESICLENEDLKRIKGKSDRKGARALMKKPLLMLHVLEVDNSIELGAFGISFPGGITSKQKTIKRKINTVYIQKLLNEEEYDD</sequence>
<accession>Q8ETT1</accession>
<dbReference type="SUPFAM" id="SSF52540">
    <property type="entry name" value="P-loop containing nucleoside triphosphate hydrolases"/>
    <property type="match status" value="1"/>
</dbReference>
<keyword evidence="2" id="KW-0255">Endonuclease</keyword>
<dbReference type="OrthoDB" id="436461at2"/>
<name>Q8ETT1_OCEIH</name>